<keyword evidence="7" id="KW-0862">Zinc</keyword>
<dbReference type="GO" id="GO:0006915">
    <property type="term" value="P:apoptotic process"/>
    <property type="evidence" value="ECO:0007669"/>
    <property type="project" value="UniProtKB-KW"/>
</dbReference>
<evidence type="ECO:0000259" key="10">
    <source>
        <dbReference type="PROSITE" id="PS50089"/>
    </source>
</evidence>
<evidence type="ECO:0000313" key="11">
    <source>
        <dbReference type="Proteomes" id="UP000085678"/>
    </source>
</evidence>
<dbReference type="Gene3D" id="1.10.1170.10">
    <property type="entry name" value="Inhibitor Of Apoptosis Protein (2mihbC-IAP-1), Chain A"/>
    <property type="match status" value="3"/>
</dbReference>
<evidence type="ECO:0000313" key="12">
    <source>
        <dbReference type="RefSeq" id="XP_013394209.1"/>
    </source>
</evidence>
<dbReference type="GO" id="GO:0005737">
    <property type="term" value="C:cytoplasm"/>
    <property type="evidence" value="ECO:0007669"/>
    <property type="project" value="UniProtKB-SubCell"/>
</dbReference>
<dbReference type="AlphaFoldDB" id="A0A1S3I9X7"/>
<feature type="compositionally biased region" description="Basic and acidic residues" evidence="9">
    <location>
        <begin position="184"/>
        <end position="194"/>
    </location>
</feature>
<dbReference type="RefSeq" id="XP_013394209.1">
    <property type="nucleotide sequence ID" value="XM_013538755.2"/>
</dbReference>
<dbReference type="GO" id="GO:0043067">
    <property type="term" value="P:regulation of programmed cell death"/>
    <property type="evidence" value="ECO:0007669"/>
    <property type="project" value="UniProtKB-ARBA"/>
</dbReference>
<dbReference type="PANTHER" id="PTHR10044">
    <property type="entry name" value="INHIBITOR OF APOPTOSIS"/>
    <property type="match status" value="1"/>
</dbReference>
<dbReference type="InterPro" id="IPR050784">
    <property type="entry name" value="IAP"/>
</dbReference>
<dbReference type="CDD" id="cd14321">
    <property type="entry name" value="UBA_IAPs"/>
    <property type="match status" value="1"/>
</dbReference>
<protein>
    <submittedName>
        <fullName evidence="12">Baculoviral IAP repeat-containing protein 7-like</fullName>
    </submittedName>
</protein>
<dbReference type="OrthoDB" id="774873at2759"/>
<dbReference type="FunFam" id="1.10.1170.10:FF:000003">
    <property type="entry name" value="E3 ubiquitin-protein ligase XIAP"/>
    <property type="match status" value="1"/>
</dbReference>
<evidence type="ECO:0000256" key="3">
    <source>
        <dbReference type="ARBA" id="ARBA00022490"/>
    </source>
</evidence>
<evidence type="ECO:0000256" key="4">
    <source>
        <dbReference type="ARBA" id="ARBA00022703"/>
    </source>
</evidence>
<keyword evidence="6 8" id="KW-0863">Zinc-finger</keyword>
<dbReference type="Gene3D" id="1.10.8.10">
    <property type="entry name" value="DNA helicase RuvA subunit, C-terminal domain"/>
    <property type="match status" value="1"/>
</dbReference>
<dbReference type="FunFam" id="1.10.1170.10:FF:000002">
    <property type="entry name" value="Baculoviral IAP repeat containing 7"/>
    <property type="match status" value="1"/>
</dbReference>
<dbReference type="InterPro" id="IPR001370">
    <property type="entry name" value="BIR_rpt"/>
</dbReference>
<comment type="subcellular location">
    <subcellularLocation>
        <location evidence="1">Cytoplasm</location>
    </subcellularLocation>
</comment>
<evidence type="ECO:0000256" key="6">
    <source>
        <dbReference type="ARBA" id="ARBA00022771"/>
    </source>
</evidence>
<dbReference type="SMART" id="SM00238">
    <property type="entry name" value="BIR"/>
    <property type="match status" value="3"/>
</dbReference>
<dbReference type="PANTHER" id="PTHR10044:SF139">
    <property type="entry name" value="DEATH-ASSOCIATED INHIBITOR OF APOPTOSIS 2"/>
    <property type="match status" value="1"/>
</dbReference>
<dbReference type="GO" id="GO:0008270">
    <property type="term" value="F:zinc ion binding"/>
    <property type="evidence" value="ECO:0007669"/>
    <property type="project" value="UniProtKB-KW"/>
</dbReference>
<keyword evidence="3" id="KW-0963">Cytoplasm</keyword>
<dbReference type="InterPro" id="IPR001841">
    <property type="entry name" value="Znf_RING"/>
</dbReference>
<name>A0A1S3I9X7_LINAN</name>
<sequence>MALGLSAYEDTKLKHRGGRRNTEKEYQFEVGRLLSYKDLSSAVTSASPTRLAKAGFFYMGRGEEVRCYSCRVVIKDWKIGDNPFKKHSALSPHCLHILGQDENNVPIMAPTDNKTTSSTQQIRAVADALDSRRPLSSLTQSTTQSRFQTRRTDLDEPDNAAAAANNTTPISRQSPSPVPLQSHLNHEDSSHADSMRDELTRLATFQSFPTTCPVRPADLARAGFFYVNVEDMVKCAFCDGMIRNWERGDRAFDKHARHFPNCSFVQQSQRNIESNNRPHFSSSNFSYNLDRGVSTQNNVTRNSQSSVPGSENGSRGFQRGIILDNLIEDNPIVTDRPKHPEYALEQNRINTFRTWPIDKKQTPRELATSGFFYAGFGDNVKCFFCSGGLRNWEPQDDVWTEHARWFPRCGFVKQCKGVAFIRGVAQQNANNGSSFHVEAREIKARLDTPAAQKVIEMGYSRDLVRKTIEKRLRTTGDDFPNLQTFIEGLLDIEEEEKRAAQNSQQNESVGASANQTSNQNSAKNRKKTEKPKNVSPKAPNKEKESPATADKIRKENAELKDQRMCKVCMDDDSSVVLLPCAHLVCCTTCAPALSNCPICRSAIRGTVKAFLA</sequence>
<organism evidence="11 12">
    <name type="scientific">Lingula anatina</name>
    <name type="common">Brachiopod</name>
    <name type="synonym">Lingula unguis</name>
    <dbReference type="NCBI Taxonomy" id="7574"/>
    <lineage>
        <taxon>Eukaryota</taxon>
        <taxon>Metazoa</taxon>
        <taxon>Spiralia</taxon>
        <taxon>Lophotrochozoa</taxon>
        <taxon>Brachiopoda</taxon>
        <taxon>Linguliformea</taxon>
        <taxon>Lingulata</taxon>
        <taxon>Lingulida</taxon>
        <taxon>Linguloidea</taxon>
        <taxon>Lingulidae</taxon>
        <taxon>Lingula</taxon>
    </lineage>
</organism>
<evidence type="ECO:0000256" key="9">
    <source>
        <dbReference type="SAM" id="MobiDB-lite"/>
    </source>
</evidence>
<reference evidence="12" key="1">
    <citation type="submission" date="2025-08" db="UniProtKB">
        <authorList>
            <consortium name="RefSeq"/>
        </authorList>
    </citation>
    <scope>IDENTIFICATION</scope>
    <source>
        <tissue evidence="12">Gonads</tissue>
    </source>
</reference>
<dbReference type="CDD" id="cd16713">
    <property type="entry name" value="RING-HC_BIRC2_3_7"/>
    <property type="match status" value="1"/>
</dbReference>
<feature type="compositionally biased region" description="Polar residues" evidence="9">
    <location>
        <begin position="500"/>
        <end position="522"/>
    </location>
</feature>
<gene>
    <name evidence="12" type="primary">LOC106161726</name>
</gene>
<evidence type="ECO:0000256" key="8">
    <source>
        <dbReference type="PROSITE-ProRule" id="PRU00175"/>
    </source>
</evidence>
<keyword evidence="11" id="KW-1185">Reference proteome</keyword>
<evidence type="ECO:0000256" key="7">
    <source>
        <dbReference type="ARBA" id="ARBA00022833"/>
    </source>
</evidence>
<evidence type="ECO:0000256" key="5">
    <source>
        <dbReference type="ARBA" id="ARBA00022723"/>
    </source>
</evidence>
<evidence type="ECO:0000256" key="1">
    <source>
        <dbReference type="ARBA" id="ARBA00004496"/>
    </source>
</evidence>
<dbReference type="CDD" id="cd00022">
    <property type="entry name" value="BIR"/>
    <property type="match status" value="3"/>
</dbReference>
<feature type="domain" description="RING-type" evidence="10">
    <location>
        <begin position="565"/>
        <end position="600"/>
    </location>
</feature>
<dbReference type="InterPro" id="IPR048875">
    <property type="entry name" value="BIRC2-3-like_UBA"/>
</dbReference>
<dbReference type="Pfam" id="PF21290">
    <property type="entry name" value="UBA_BIRC2-3"/>
    <property type="match status" value="1"/>
</dbReference>
<dbReference type="Proteomes" id="UP000085678">
    <property type="component" value="Unplaced"/>
</dbReference>
<dbReference type="GO" id="GO:0051726">
    <property type="term" value="P:regulation of cell cycle"/>
    <property type="evidence" value="ECO:0007669"/>
    <property type="project" value="TreeGrafter"/>
</dbReference>
<dbReference type="PROSITE" id="PS50089">
    <property type="entry name" value="ZF_RING_2"/>
    <property type="match status" value="1"/>
</dbReference>
<dbReference type="Pfam" id="PF13920">
    <property type="entry name" value="zf-C3HC4_3"/>
    <property type="match status" value="1"/>
</dbReference>
<dbReference type="InParanoid" id="A0A1S3I9X7"/>
<keyword evidence="4" id="KW-0053">Apoptosis</keyword>
<dbReference type="Pfam" id="PF00653">
    <property type="entry name" value="BIR"/>
    <property type="match status" value="3"/>
</dbReference>
<dbReference type="GeneID" id="106161726"/>
<feature type="compositionally biased region" description="Basic and acidic residues" evidence="9">
    <location>
        <begin position="539"/>
        <end position="550"/>
    </location>
</feature>
<dbReference type="SMART" id="SM00184">
    <property type="entry name" value="RING"/>
    <property type="match status" value="1"/>
</dbReference>
<dbReference type="GO" id="GO:0005634">
    <property type="term" value="C:nucleus"/>
    <property type="evidence" value="ECO:0007669"/>
    <property type="project" value="TreeGrafter"/>
</dbReference>
<dbReference type="PROSITE" id="PS01282">
    <property type="entry name" value="BIR_REPEAT_1"/>
    <property type="match status" value="2"/>
</dbReference>
<evidence type="ECO:0000256" key="2">
    <source>
        <dbReference type="ARBA" id="ARBA00006672"/>
    </source>
</evidence>
<dbReference type="KEGG" id="lak:106161726"/>
<dbReference type="STRING" id="7574.A0A1S3I9X7"/>
<dbReference type="InterPro" id="IPR013083">
    <property type="entry name" value="Znf_RING/FYVE/PHD"/>
</dbReference>
<comment type="similarity">
    <text evidence="2">Belongs to the IAP family.</text>
</comment>
<dbReference type="Gene3D" id="3.30.40.10">
    <property type="entry name" value="Zinc/RING finger domain, C3HC4 (zinc finger)"/>
    <property type="match status" value="1"/>
</dbReference>
<accession>A0A1S3I9X7</accession>
<feature type="compositionally biased region" description="Low complexity" evidence="9">
    <location>
        <begin position="134"/>
        <end position="147"/>
    </location>
</feature>
<dbReference type="SUPFAM" id="SSF57924">
    <property type="entry name" value="Inhibitor of apoptosis (IAP) repeat"/>
    <property type="match status" value="3"/>
</dbReference>
<dbReference type="PROSITE" id="PS50143">
    <property type="entry name" value="BIR_REPEAT_2"/>
    <property type="match status" value="3"/>
</dbReference>
<feature type="region of interest" description="Disordered" evidence="9">
    <location>
        <begin position="128"/>
        <end position="194"/>
    </location>
</feature>
<proteinExistence type="inferred from homology"/>
<feature type="region of interest" description="Disordered" evidence="9">
    <location>
        <begin position="496"/>
        <end position="550"/>
    </location>
</feature>
<keyword evidence="5" id="KW-0479">Metal-binding</keyword>
<dbReference type="FunCoup" id="A0A1S3I9X7">
    <property type="interactions" value="2495"/>
</dbReference>